<keyword evidence="5" id="KW-1185">Reference proteome</keyword>
<evidence type="ECO:0000313" key="5">
    <source>
        <dbReference type="Proteomes" id="UP000332933"/>
    </source>
</evidence>
<evidence type="ECO:0000313" key="3">
    <source>
        <dbReference type="EMBL" id="KAF0696084.1"/>
    </source>
</evidence>
<accession>A0A485KXB2</accession>
<evidence type="ECO:0000256" key="1">
    <source>
        <dbReference type="SAM" id="MobiDB-lite"/>
    </source>
</evidence>
<dbReference type="EMBL" id="VJMH01005433">
    <property type="protein sequence ID" value="KAF0696084.1"/>
    <property type="molecule type" value="Genomic_DNA"/>
</dbReference>
<protein>
    <submittedName>
        <fullName evidence="4">Aste57867_13122 protein</fullName>
    </submittedName>
</protein>
<name>A0A485KXB2_9STRA</name>
<organism evidence="4 5">
    <name type="scientific">Aphanomyces stellatus</name>
    <dbReference type="NCBI Taxonomy" id="120398"/>
    <lineage>
        <taxon>Eukaryota</taxon>
        <taxon>Sar</taxon>
        <taxon>Stramenopiles</taxon>
        <taxon>Oomycota</taxon>
        <taxon>Saprolegniomycetes</taxon>
        <taxon>Saprolegniales</taxon>
        <taxon>Verrucalvaceae</taxon>
        <taxon>Aphanomyces</taxon>
    </lineage>
</organism>
<reference evidence="4 5" key="1">
    <citation type="submission" date="2019-03" db="EMBL/GenBank/DDBJ databases">
        <authorList>
            <person name="Gaulin E."/>
            <person name="Dumas B."/>
        </authorList>
    </citation>
    <scope>NUCLEOTIDE SEQUENCE [LARGE SCALE GENOMIC DNA]</scope>
    <source>
        <strain evidence="4">CBS 568.67</strain>
    </source>
</reference>
<reference evidence="3" key="2">
    <citation type="submission" date="2019-06" db="EMBL/GenBank/DDBJ databases">
        <title>Genomics analysis of Aphanomyces spp. identifies a new class of oomycete effector associated with host adaptation.</title>
        <authorList>
            <person name="Gaulin E."/>
        </authorList>
    </citation>
    <scope>NUCLEOTIDE SEQUENCE</scope>
    <source>
        <strain evidence="3">CBS 578.67</strain>
    </source>
</reference>
<evidence type="ECO:0000313" key="4">
    <source>
        <dbReference type="EMBL" id="VFT89964.1"/>
    </source>
</evidence>
<evidence type="ECO:0000256" key="2">
    <source>
        <dbReference type="SAM" id="Phobius"/>
    </source>
</evidence>
<dbReference type="OrthoDB" id="161138at2759"/>
<proteinExistence type="predicted"/>
<sequence>MNPLLFVYLNFVRGPQIMAARHKKEEEERQAKAALEGKDGEKKDSKKPEPKEAPKLQVLASCKKCERQVPEEELEANFSLCDACASNPMALLTPFVVFQLIGILVALSVLVYRWTNGLPLV</sequence>
<keyword evidence="2" id="KW-0472">Membrane</keyword>
<feature type="transmembrane region" description="Helical" evidence="2">
    <location>
        <begin position="95"/>
        <end position="115"/>
    </location>
</feature>
<dbReference type="EMBL" id="CAADRA010005454">
    <property type="protein sequence ID" value="VFT89964.1"/>
    <property type="molecule type" value="Genomic_DNA"/>
</dbReference>
<keyword evidence="2" id="KW-1133">Transmembrane helix</keyword>
<feature type="region of interest" description="Disordered" evidence="1">
    <location>
        <begin position="22"/>
        <end position="53"/>
    </location>
</feature>
<keyword evidence="2" id="KW-0812">Transmembrane</keyword>
<dbReference type="AlphaFoldDB" id="A0A485KXB2"/>
<gene>
    <name evidence="4" type="primary">Aste57867_13122</name>
    <name evidence="3" type="ORF">As57867_013073</name>
    <name evidence="4" type="ORF">ASTE57867_13122</name>
</gene>
<dbReference type="Proteomes" id="UP000332933">
    <property type="component" value="Unassembled WGS sequence"/>
</dbReference>
<feature type="compositionally biased region" description="Basic and acidic residues" evidence="1">
    <location>
        <begin position="23"/>
        <end position="53"/>
    </location>
</feature>